<dbReference type="EMBL" id="CP154795">
    <property type="protein sequence ID" value="XAN09168.1"/>
    <property type="molecule type" value="Genomic_DNA"/>
</dbReference>
<evidence type="ECO:0000256" key="1">
    <source>
        <dbReference type="SAM" id="MobiDB-lite"/>
    </source>
</evidence>
<dbReference type="RefSeq" id="WP_425310625.1">
    <property type="nucleotide sequence ID" value="NZ_CP154795.1"/>
</dbReference>
<organism evidence="2 3">
    <name type="scientific">Ammonicoccus fulvus</name>
    <dbReference type="NCBI Taxonomy" id="3138240"/>
    <lineage>
        <taxon>Bacteria</taxon>
        <taxon>Bacillati</taxon>
        <taxon>Actinomycetota</taxon>
        <taxon>Actinomycetes</taxon>
        <taxon>Propionibacteriales</taxon>
        <taxon>Propionibacteriaceae</taxon>
        <taxon>Ammonicoccus</taxon>
    </lineage>
</organism>
<accession>A0ABZ3FWN4</accession>
<reference evidence="2 3" key="1">
    <citation type="submission" date="2024-04" db="EMBL/GenBank/DDBJ databases">
        <title>Isolation of an actinomycete strain from pig manure.</title>
        <authorList>
            <person name="Gong T."/>
            <person name="Yu Z."/>
            <person name="An M."/>
            <person name="Wei C."/>
            <person name="Yang W."/>
            <person name="Liu L."/>
        </authorList>
    </citation>
    <scope>NUCLEOTIDE SEQUENCE [LARGE SCALE GENOMIC DNA]</scope>
    <source>
        <strain evidence="2 3">ZF39</strain>
    </source>
</reference>
<protein>
    <submittedName>
        <fullName evidence="2">Uncharacterized protein</fullName>
    </submittedName>
</protein>
<keyword evidence="3" id="KW-1185">Reference proteome</keyword>
<dbReference type="Proteomes" id="UP001442841">
    <property type="component" value="Chromosome"/>
</dbReference>
<feature type="region of interest" description="Disordered" evidence="1">
    <location>
        <begin position="80"/>
        <end position="106"/>
    </location>
</feature>
<proteinExistence type="predicted"/>
<gene>
    <name evidence="2" type="ORF">AADG42_18205</name>
</gene>
<name>A0ABZ3FWN4_9ACTN</name>
<evidence type="ECO:0000313" key="3">
    <source>
        <dbReference type="Proteomes" id="UP001442841"/>
    </source>
</evidence>
<sequence length="127" mass="13261">MITPAMVAAVAEVVVLERDCRHPDLPWQAPGVVSAVRDLVEAGLGVVSIVAAGVAAAADESARTPIAMTWAKYRPAAAAGSGEASAADHGPRCNSCGRTQTRHDAAEAKLPVELRHPFAPERRVFRG</sequence>
<evidence type="ECO:0000313" key="2">
    <source>
        <dbReference type="EMBL" id="XAN09168.1"/>
    </source>
</evidence>